<evidence type="ECO:0000256" key="4">
    <source>
        <dbReference type="PROSITE-ProRule" id="PRU00335"/>
    </source>
</evidence>
<dbReference type="SUPFAM" id="SSF46689">
    <property type="entry name" value="Homeodomain-like"/>
    <property type="match status" value="1"/>
</dbReference>
<feature type="domain" description="HTH tetR-type" evidence="5">
    <location>
        <begin position="4"/>
        <end position="64"/>
    </location>
</feature>
<dbReference type="InterPro" id="IPR036271">
    <property type="entry name" value="Tet_transcr_reg_TetR-rel_C_sf"/>
</dbReference>
<dbReference type="GO" id="GO:0003700">
    <property type="term" value="F:DNA-binding transcription factor activity"/>
    <property type="evidence" value="ECO:0007669"/>
    <property type="project" value="TreeGrafter"/>
</dbReference>
<keyword evidence="1" id="KW-0805">Transcription regulation</keyword>
<evidence type="ECO:0000259" key="5">
    <source>
        <dbReference type="PROSITE" id="PS50977"/>
    </source>
</evidence>
<evidence type="ECO:0000256" key="2">
    <source>
        <dbReference type="ARBA" id="ARBA00023125"/>
    </source>
</evidence>
<dbReference type="Gene3D" id="1.10.357.10">
    <property type="entry name" value="Tetracycline Repressor, domain 2"/>
    <property type="match status" value="1"/>
</dbReference>
<dbReference type="Proteomes" id="UP000196581">
    <property type="component" value="Unassembled WGS sequence"/>
</dbReference>
<keyword evidence="3" id="KW-0804">Transcription</keyword>
<evidence type="ECO:0000256" key="3">
    <source>
        <dbReference type="ARBA" id="ARBA00023163"/>
    </source>
</evidence>
<keyword evidence="7" id="KW-1185">Reference proteome</keyword>
<dbReference type="GO" id="GO:0000976">
    <property type="term" value="F:transcription cis-regulatory region binding"/>
    <property type="evidence" value="ECO:0007669"/>
    <property type="project" value="TreeGrafter"/>
</dbReference>
<evidence type="ECO:0000313" key="6">
    <source>
        <dbReference type="EMBL" id="SLM97209.1"/>
    </source>
</evidence>
<dbReference type="InterPro" id="IPR001647">
    <property type="entry name" value="HTH_TetR"/>
</dbReference>
<gene>
    <name evidence="6" type="ORF">FM105_06875</name>
</gene>
<dbReference type="PANTHER" id="PTHR30055:SF151">
    <property type="entry name" value="TRANSCRIPTIONAL REGULATORY PROTEIN"/>
    <property type="match status" value="1"/>
</dbReference>
<evidence type="ECO:0000313" key="7">
    <source>
        <dbReference type="Proteomes" id="UP000196581"/>
    </source>
</evidence>
<dbReference type="Gene3D" id="1.10.10.60">
    <property type="entry name" value="Homeodomain-like"/>
    <property type="match status" value="1"/>
</dbReference>
<dbReference type="InterPro" id="IPR004111">
    <property type="entry name" value="Repressor_TetR_C"/>
</dbReference>
<dbReference type="AlphaFoldDB" id="A0A1X6XDG9"/>
<sequence>MSRGLNRTRVVEAATAYIDAHGAESLTMRRLGSHLGVEAMALYRHVEGKDQLLGAVVDRLVDDLLDDPRITSATDSWEEYLRSVGGALRELEAEHPRTFPLVATRPPEAPWLRPPLRSMRWVEHFLSSLLSHGFSHRRAVDAYKAFTSFLLGHLLLEASPRGGALSPTGAGTIDSVTAAVTEETGTAEASEDYPAVTELHDLLAADHADREFSDGLDALIERLRRPGL</sequence>
<dbReference type="Pfam" id="PF00440">
    <property type="entry name" value="TetR_N"/>
    <property type="match status" value="1"/>
</dbReference>
<reference evidence="7" key="1">
    <citation type="submission" date="2017-02" db="EMBL/GenBank/DDBJ databases">
        <authorList>
            <person name="Dridi B."/>
        </authorList>
    </citation>
    <scope>NUCLEOTIDE SEQUENCE [LARGE SCALE GENOMIC DNA]</scope>
    <source>
        <strain evidence="7">B Co 03.10</strain>
    </source>
</reference>
<feature type="DNA-binding region" description="H-T-H motif" evidence="4">
    <location>
        <begin position="27"/>
        <end position="46"/>
    </location>
</feature>
<dbReference type="InterPro" id="IPR009057">
    <property type="entry name" value="Homeodomain-like_sf"/>
</dbReference>
<protein>
    <submittedName>
        <fullName evidence="6">Transcriptional regulator, TetR family</fullName>
    </submittedName>
</protein>
<dbReference type="PROSITE" id="PS50977">
    <property type="entry name" value="HTH_TETR_2"/>
    <property type="match status" value="1"/>
</dbReference>
<name>A0A1X6XDG9_9MICO</name>
<proteinExistence type="predicted"/>
<dbReference type="Pfam" id="PF02909">
    <property type="entry name" value="TetR_C_1"/>
    <property type="match status" value="1"/>
</dbReference>
<dbReference type="GO" id="GO:0045892">
    <property type="term" value="P:negative regulation of DNA-templated transcription"/>
    <property type="evidence" value="ECO:0007669"/>
    <property type="project" value="InterPro"/>
</dbReference>
<accession>A0A1X6XDG9</accession>
<dbReference type="InterPro" id="IPR050109">
    <property type="entry name" value="HTH-type_TetR-like_transc_reg"/>
</dbReference>
<dbReference type="PANTHER" id="PTHR30055">
    <property type="entry name" value="HTH-TYPE TRANSCRIPTIONAL REGULATOR RUTR"/>
    <property type="match status" value="1"/>
</dbReference>
<organism evidence="6 7">
    <name type="scientific">Brevibacterium yomogidense</name>
    <dbReference type="NCBI Taxonomy" id="946573"/>
    <lineage>
        <taxon>Bacteria</taxon>
        <taxon>Bacillati</taxon>
        <taxon>Actinomycetota</taxon>
        <taxon>Actinomycetes</taxon>
        <taxon>Micrococcales</taxon>
        <taxon>Brevibacteriaceae</taxon>
        <taxon>Brevibacterium</taxon>
    </lineage>
</organism>
<keyword evidence="2 4" id="KW-0238">DNA-binding</keyword>
<dbReference type="RefSeq" id="WP_087006620.1">
    <property type="nucleotide sequence ID" value="NZ_FWFF01000011.1"/>
</dbReference>
<evidence type="ECO:0000256" key="1">
    <source>
        <dbReference type="ARBA" id="ARBA00023015"/>
    </source>
</evidence>
<dbReference type="EMBL" id="FWFF01000011">
    <property type="protein sequence ID" value="SLM97209.1"/>
    <property type="molecule type" value="Genomic_DNA"/>
</dbReference>
<dbReference type="SUPFAM" id="SSF48498">
    <property type="entry name" value="Tetracyclin repressor-like, C-terminal domain"/>
    <property type="match status" value="1"/>
</dbReference>